<name>A0A162L0N7_9PROT</name>
<proteinExistence type="predicted"/>
<dbReference type="Pfam" id="PF09981">
    <property type="entry name" value="DUF2218"/>
    <property type="match status" value="1"/>
</dbReference>
<evidence type="ECO:0000313" key="1">
    <source>
        <dbReference type="EMBL" id="KYO52626.1"/>
    </source>
</evidence>
<dbReference type="InterPro" id="IPR014543">
    <property type="entry name" value="UCP028291"/>
</dbReference>
<evidence type="ECO:0008006" key="3">
    <source>
        <dbReference type="Google" id="ProtNLM"/>
    </source>
</evidence>
<evidence type="ECO:0000313" key="2">
    <source>
        <dbReference type="Proteomes" id="UP000075787"/>
    </source>
</evidence>
<dbReference type="GeneID" id="97243732"/>
<dbReference type="OrthoDB" id="9806511at2"/>
<dbReference type="EMBL" id="LPZR01000153">
    <property type="protein sequence ID" value="KYO52626.1"/>
    <property type="molecule type" value="Genomic_DNA"/>
</dbReference>
<comment type="caution">
    <text evidence="1">The sequence shown here is derived from an EMBL/GenBank/DDBJ whole genome shotgun (WGS) entry which is preliminary data.</text>
</comment>
<reference evidence="1 2" key="1">
    <citation type="submission" date="2015-12" db="EMBL/GenBank/DDBJ databases">
        <title>Genome sequence of Tistrella mobilis MCCC 1A02139.</title>
        <authorList>
            <person name="Lu L."/>
            <person name="Lai Q."/>
            <person name="Shao Z."/>
            <person name="Qian P."/>
        </authorList>
    </citation>
    <scope>NUCLEOTIDE SEQUENCE [LARGE SCALE GENOMIC DNA]</scope>
    <source>
        <strain evidence="1 2">MCCC 1A02139</strain>
    </source>
</reference>
<organism evidence="1 2">
    <name type="scientific">Tistrella mobilis</name>
    <dbReference type="NCBI Taxonomy" id="171437"/>
    <lineage>
        <taxon>Bacteria</taxon>
        <taxon>Pseudomonadati</taxon>
        <taxon>Pseudomonadota</taxon>
        <taxon>Alphaproteobacteria</taxon>
        <taxon>Geminicoccales</taxon>
        <taxon>Geminicoccaceae</taxon>
        <taxon>Tistrella</taxon>
    </lineage>
</organism>
<gene>
    <name evidence="1" type="ORF">AUP44_04690</name>
</gene>
<dbReference type="Proteomes" id="UP000075787">
    <property type="component" value="Unassembled WGS sequence"/>
</dbReference>
<dbReference type="PIRSF" id="PIRSF028291">
    <property type="entry name" value="UCP028291"/>
    <property type="match status" value="1"/>
</dbReference>
<sequence>MTTIFEASVTTPLARRYMTQLARHWSHRFAVESDAVSARIPFSGTSCCIMQASEDRLGIVVEAEDAETSEQLTGVVADHLNRFAFKDPRTITWSRRP</sequence>
<protein>
    <recommendedName>
        <fullName evidence="3">DUF2218 domain-containing protein</fullName>
    </recommendedName>
</protein>
<dbReference type="Gene3D" id="3.30.310.50">
    <property type="entry name" value="Alpha-D-phosphohexomutase, C-terminal domain"/>
    <property type="match status" value="1"/>
</dbReference>
<dbReference type="AlphaFoldDB" id="A0A162L0N7"/>
<dbReference type="RefSeq" id="WP_062763999.1">
    <property type="nucleotide sequence ID" value="NZ_CP121045.1"/>
</dbReference>
<accession>A0A162L0N7</accession>